<dbReference type="InterPro" id="IPR011009">
    <property type="entry name" value="Kinase-like_dom_sf"/>
</dbReference>
<evidence type="ECO:0000256" key="4">
    <source>
        <dbReference type="ARBA" id="ARBA00022777"/>
    </source>
</evidence>
<evidence type="ECO:0000256" key="3">
    <source>
        <dbReference type="ARBA" id="ARBA00022741"/>
    </source>
</evidence>
<name>A0A835YI59_9STRA</name>
<dbReference type="EMBL" id="JAFCMP010000543">
    <property type="protein sequence ID" value="KAG5175951.1"/>
    <property type="molecule type" value="Genomic_DNA"/>
</dbReference>
<gene>
    <name evidence="16" type="ORF">JKP88DRAFT_270927</name>
</gene>
<dbReference type="Gene3D" id="1.10.510.10">
    <property type="entry name" value="Transferase(Phosphotransferase) domain 1"/>
    <property type="match status" value="1"/>
</dbReference>
<comment type="caution">
    <text evidence="16">The sequence shown here is derived from an EMBL/GenBank/DDBJ whole genome shotgun (WGS) entry which is preliminary data.</text>
</comment>
<dbReference type="Gene3D" id="3.30.200.20">
    <property type="entry name" value="Phosphorylase Kinase, domain 1"/>
    <property type="match status" value="1"/>
</dbReference>
<feature type="binding site" evidence="9">
    <location>
        <begin position="179"/>
        <end position="180"/>
    </location>
    <ligand>
        <name>ATP</name>
        <dbReference type="ChEBI" id="CHEBI:30616"/>
    </ligand>
</feature>
<dbReference type="PROSITE" id="PS00108">
    <property type="entry name" value="PROTEIN_KINASE_ST"/>
    <property type="match status" value="1"/>
</dbReference>
<dbReference type="EC" id="2.7.11.1" evidence="13"/>
<accession>A0A835YI59</accession>
<organism evidence="16 17">
    <name type="scientific">Tribonema minus</name>
    <dbReference type="NCBI Taxonomy" id="303371"/>
    <lineage>
        <taxon>Eukaryota</taxon>
        <taxon>Sar</taxon>
        <taxon>Stramenopiles</taxon>
        <taxon>Ochrophyta</taxon>
        <taxon>PX clade</taxon>
        <taxon>Xanthophyceae</taxon>
        <taxon>Tribonematales</taxon>
        <taxon>Tribonemataceae</taxon>
        <taxon>Tribonema</taxon>
    </lineage>
</organism>
<evidence type="ECO:0000256" key="2">
    <source>
        <dbReference type="ARBA" id="ARBA00022679"/>
    </source>
</evidence>
<keyword evidence="3 9" id="KW-0547">Nucleotide-binding</keyword>
<evidence type="ECO:0000256" key="14">
    <source>
        <dbReference type="SAM" id="MobiDB-lite"/>
    </source>
</evidence>
<dbReference type="FunFam" id="3.30.200.20:FF:000042">
    <property type="entry name" value="Aurora kinase A"/>
    <property type="match status" value="1"/>
</dbReference>
<feature type="binding site" evidence="9">
    <location>
        <position position="62"/>
    </location>
    <ligand>
        <name>ATP</name>
        <dbReference type="ChEBI" id="CHEBI:30616"/>
    </ligand>
</feature>
<evidence type="ECO:0000313" key="17">
    <source>
        <dbReference type="Proteomes" id="UP000664859"/>
    </source>
</evidence>
<comment type="catalytic activity">
    <reaction evidence="6 13">
        <text>L-threonyl-[protein] + ATP = O-phospho-L-threonyl-[protein] + ADP + H(+)</text>
        <dbReference type="Rhea" id="RHEA:46608"/>
        <dbReference type="Rhea" id="RHEA-COMP:11060"/>
        <dbReference type="Rhea" id="RHEA-COMP:11605"/>
        <dbReference type="ChEBI" id="CHEBI:15378"/>
        <dbReference type="ChEBI" id="CHEBI:30013"/>
        <dbReference type="ChEBI" id="CHEBI:30616"/>
        <dbReference type="ChEBI" id="CHEBI:61977"/>
        <dbReference type="ChEBI" id="CHEBI:456216"/>
        <dbReference type="EC" id="2.7.11.1"/>
    </reaction>
</comment>
<keyword evidence="4 13" id="KW-0418">Kinase</keyword>
<feature type="cross-link" description="Glycyl lysine isopeptide (Lys-Gly) (interchain with G-Cter in SUMO2)" evidence="10">
    <location>
        <position position="177"/>
    </location>
</feature>
<feature type="binding site" evidence="9 11">
    <location>
        <position position="81"/>
    </location>
    <ligand>
        <name>ATP</name>
        <dbReference type="ChEBI" id="CHEBI:30616"/>
    </ligand>
</feature>
<dbReference type="PROSITE" id="PS50011">
    <property type="entry name" value="PROTEIN_KINASE_DOM"/>
    <property type="match status" value="1"/>
</dbReference>
<dbReference type="GO" id="GO:0004674">
    <property type="term" value="F:protein serine/threonine kinase activity"/>
    <property type="evidence" value="ECO:0007669"/>
    <property type="project" value="UniProtKB-KW"/>
</dbReference>
<evidence type="ECO:0000256" key="1">
    <source>
        <dbReference type="ARBA" id="ARBA00022527"/>
    </source>
</evidence>
<sequence>MPPLVAGRDSAAASERRPLGNATNTLAAGGASRMRSKPGEGRKPSTWTLANFEIGRPLGAGKFGRVYLARERKSKYIVALKVLEKKQLLKAGVEHQLRREVEIQTQLRHRSVLRLFGFFYDERRIYLILEFAPGGELYKRLTAAHRFAEPLAARYVLEMAQALQYCHSKHVIHRDIKPENLLVGAQGELKIADFGWSVHAPSSRRHTLCGTLDYLPPEMVEGRPHDHAVDIWSLGILMYEFLVGAPPFETESHSATWRRISRVDLHFPPHVSEDARDLITRLLQKEPAARLPLPQVPLHPWIVRNTAASAAAAAAPPAAAAKR</sequence>
<keyword evidence="5 9" id="KW-0067">ATP-binding</keyword>
<evidence type="ECO:0000313" key="16">
    <source>
        <dbReference type="EMBL" id="KAG5175951.1"/>
    </source>
</evidence>
<dbReference type="OrthoDB" id="377346at2759"/>
<dbReference type="PROSITE" id="PS00107">
    <property type="entry name" value="PROTEIN_KINASE_ATP"/>
    <property type="match status" value="1"/>
</dbReference>
<keyword evidence="17" id="KW-1185">Reference proteome</keyword>
<dbReference type="Pfam" id="PF00069">
    <property type="entry name" value="Pkinase"/>
    <property type="match status" value="1"/>
</dbReference>
<dbReference type="InterPro" id="IPR000719">
    <property type="entry name" value="Prot_kinase_dom"/>
</dbReference>
<dbReference type="Proteomes" id="UP000664859">
    <property type="component" value="Unassembled WGS sequence"/>
</dbReference>
<evidence type="ECO:0000256" key="10">
    <source>
        <dbReference type="PIRSR" id="PIRSR630616-3"/>
    </source>
</evidence>
<dbReference type="FunFam" id="1.10.510.10:FF:000235">
    <property type="entry name" value="Serine/threonine-protein kinase ark1"/>
    <property type="match status" value="1"/>
</dbReference>
<comment type="similarity">
    <text evidence="13">Belongs to the protein kinase superfamily. Ser/Thr protein kinase family. Aurora subfamily.</text>
</comment>
<feature type="binding site" evidence="9">
    <location>
        <begin position="130"/>
        <end position="132"/>
    </location>
    <ligand>
        <name>ATP</name>
        <dbReference type="ChEBI" id="CHEBI:30616"/>
    </ligand>
</feature>
<evidence type="ECO:0000256" key="6">
    <source>
        <dbReference type="ARBA" id="ARBA00047899"/>
    </source>
</evidence>
<evidence type="ECO:0000256" key="13">
    <source>
        <dbReference type="RuleBase" id="RU367134"/>
    </source>
</evidence>
<protein>
    <recommendedName>
        <fullName evidence="13">Aurora kinase</fullName>
        <ecNumber evidence="13">2.7.11.1</ecNumber>
    </recommendedName>
</protein>
<dbReference type="SUPFAM" id="SSF56112">
    <property type="entry name" value="Protein kinase-like (PK-like)"/>
    <property type="match status" value="1"/>
</dbReference>
<dbReference type="GO" id="GO:0005524">
    <property type="term" value="F:ATP binding"/>
    <property type="evidence" value="ECO:0007669"/>
    <property type="project" value="UniProtKB-UniRule"/>
</dbReference>
<feature type="domain" description="Protein kinase" evidence="15">
    <location>
        <begin position="52"/>
        <end position="302"/>
    </location>
</feature>
<dbReference type="AlphaFoldDB" id="A0A835YI59"/>
<keyword evidence="2 13" id="KW-0808">Transferase</keyword>
<dbReference type="InterPro" id="IPR017441">
    <property type="entry name" value="Protein_kinase_ATP_BS"/>
</dbReference>
<dbReference type="PANTHER" id="PTHR24350">
    <property type="entry name" value="SERINE/THREONINE-PROTEIN KINASE IAL-RELATED"/>
    <property type="match status" value="1"/>
</dbReference>
<evidence type="ECO:0000256" key="7">
    <source>
        <dbReference type="ARBA" id="ARBA00048679"/>
    </source>
</evidence>
<dbReference type="InterPro" id="IPR030616">
    <property type="entry name" value="Aur-like"/>
</dbReference>
<comment type="catalytic activity">
    <reaction evidence="7 13">
        <text>L-seryl-[protein] + ATP = O-phospho-L-seryl-[protein] + ADP + H(+)</text>
        <dbReference type="Rhea" id="RHEA:17989"/>
        <dbReference type="Rhea" id="RHEA-COMP:9863"/>
        <dbReference type="Rhea" id="RHEA-COMP:11604"/>
        <dbReference type="ChEBI" id="CHEBI:15378"/>
        <dbReference type="ChEBI" id="CHEBI:29999"/>
        <dbReference type="ChEBI" id="CHEBI:30616"/>
        <dbReference type="ChEBI" id="CHEBI:83421"/>
        <dbReference type="ChEBI" id="CHEBI:456216"/>
        <dbReference type="EC" id="2.7.11.1"/>
    </reaction>
</comment>
<dbReference type="CDD" id="cd14007">
    <property type="entry name" value="STKc_Aurora"/>
    <property type="match status" value="1"/>
</dbReference>
<dbReference type="SMART" id="SM00220">
    <property type="entry name" value="S_TKc"/>
    <property type="match status" value="1"/>
</dbReference>
<feature type="region of interest" description="Disordered" evidence="14">
    <location>
        <begin position="1"/>
        <end position="44"/>
    </location>
</feature>
<evidence type="ECO:0000259" key="15">
    <source>
        <dbReference type="PROSITE" id="PS50011"/>
    </source>
</evidence>
<evidence type="ECO:0000256" key="12">
    <source>
        <dbReference type="RuleBase" id="RU000304"/>
    </source>
</evidence>
<reference evidence="16" key="1">
    <citation type="submission" date="2021-02" db="EMBL/GenBank/DDBJ databases">
        <title>First Annotated Genome of the Yellow-green Alga Tribonema minus.</title>
        <authorList>
            <person name="Mahan K.M."/>
        </authorList>
    </citation>
    <scope>NUCLEOTIDE SEQUENCE</scope>
    <source>
        <strain evidence="16">UTEX B ZZ1240</strain>
    </source>
</reference>
<dbReference type="InterPro" id="IPR008271">
    <property type="entry name" value="Ser/Thr_kinase_AS"/>
</dbReference>
<evidence type="ECO:0000256" key="11">
    <source>
        <dbReference type="PROSITE-ProRule" id="PRU10141"/>
    </source>
</evidence>
<evidence type="ECO:0000256" key="8">
    <source>
        <dbReference type="PIRSR" id="PIRSR630616-1"/>
    </source>
</evidence>
<evidence type="ECO:0000256" key="5">
    <source>
        <dbReference type="ARBA" id="ARBA00022840"/>
    </source>
</evidence>
<proteinExistence type="inferred from homology"/>
<feature type="binding site" evidence="9">
    <location>
        <position position="193"/>
    </location>
    <ligand>
        <name>ATP</name>
        <dbReference type="ChEBI" id="CHEBI:30616"/>
    </ligand>
</feature>
<keyword evidence="1 12" id="KW-0723">Serine/threonine-protein kinase</keyword>
<evidence type="ECO:0000256" key="9">
    <source>
        <dbReference type="PIRSR" id="PIRSR630616-2"/>
    </source>
</evidence>
<feature type="active site" description="Proton acceptor" evidence="8">
    <location>
        <position position="175"/>
    </location>
</feature>
<feature type="compositionally biased region" description="Low complexity" evidence="14">
    <location>
        <begin position="19"/>
        <end position="31"/>
    </location>
</feature>